<accession>A0A194XR90</accession>
<proteinExistence type="predicted"/>
<sequence length="85" mass="8948">MPALSKIVGAAFLAVAAFFASGVMAEVVGVEINQNAWVHLGNGVSAKMGEDSDRTKMFLWLDCTGINDSEICPRIDGADGSTWDA</sequence>
<evidence type="ECO:0000313" key="2">
    <source>
        <dbReference type="EMBL" id="KUJ22805.1"/>
    </source>
</evidence>
<dbReference type="GeneID" id="28829048"/>
<dbReference type="AlphaFoldDB" id="A0A194XR90"/>
<evidence type="ECO:0000256" key="1">
    <source>
        <dbReference type="SAM" id="SignalP"/>
    </source>
</evidence>
<dbReference type="KEGG" id="psco:LY89DRAFT_728919"/>
<dbReference type="InParanoid" id="A0A194XR90"/>
<dbReference type="RefSeq" id="XP_018077160.1">
    <property type="nucleotide sequence ID" value="XM_018219322.1"/>
</dbReference>
<protein>
    <submittedName>
        <fullName evidence="2">Uncharacterized protein</fullName>
    </submittedName>
</protein>
<dbReference type="Proteomes" id="UP000070700">
    <property type="component" value="Unassembled WGS sequence"/>
</dbReference>
<feature type="chain" id="PRO_5008268520" evidence="1">
    <location>
        <begin position="26"/>
        <end position="85"/>
    </location>
</feature>
<keyword evidence="3" id="KW-1185">Reference proteome</keyword>
<dbReference type="EMBL" id="KQ947406">
    <property type="protein sequence ID" value="KUJ22805.1"/>
    <property type="molecule type" value="Genomic_DNA"/>
</dbReference>
<reference evidence="2 3" key="1">
    <citation type="submission" date="2015-10" db="EMBL/GenBank/DDBJ databases">
        <title>Full genome of DAOMC 229536 Phialocephala scopiformis, a fungal endophyte of spruce producing the potent anti-insectan compound rugulosin.</title>
        <authorList>
            <consortium name="DOE Joint Genome Institute"/>
            <person name="Walker A.K."/>
            <person name="Frasz S.L."/>
            <person name="Seifert K.A."/>
            <person name="Miller J.D."/>
            <person name="Mondo S.J."/>
            <person name="Labutti K."/>
            <person name="Lipzen A."/>
            <person name="Dockter R."/>
            <person name="Kennedy M."/>
            <person name="Grigoriev I.V."/>
            <person name="Spatafora J.W."/>
        </authorList>
    </citation>
    <scope>NUCLEOTIDE SEQUENCE [LARGE SCALE GENOMIC DNA]</scope>
    <source>
        <strain evidence="2 3">CBS 120377</strain>
    </source>
</reference>
<feature type="signal peptide" evidence="1">
    <location>
        <begin position="1"/>
        <end position="25"/>
    </location>
</feature>
<gene>
    <name evidence="2" type="ORF">LY89DRAFT_728919</name>
</gene>
<name>A0A194XR90_MOLSC</name>
<evidence type="ECO:0000313" key="3">
    <source>
        <dbReference type="Proteomes" id="UP000070700"/>
    </source>
</evidence>
<organism evidence="2 3">
    <name type="scientific">Mollisia scopiformis</name>
    <name type="common">Conifer needle endophyte fungus</name>
    <name type="synonym">Phialocephala scopiformis</name>
    <dbReference type="NCBI Taxonomy" id="149040"/>
    <lineage>
        <taxon>Eukaryota</taxon>
        <taxon>Fungi</taxon>
        <taxon>Dikarya</taxon>
        <taxon>Ascomycota</taxon>
        <taxon>Pezizomycotina</taxon>
        <taxon>Leotiomycetes</taxon>
        <taxon>Helotiales</taxon>
        <taxon>Mollisiaceae</taxon>
        <taxon>Mollisia</taxon>
    </lineage>
</organism>
<keyword evidence="1" id="KW-0732">Signal</keyword>